<reference evidence="1 2" key="1">
    <citation type="journal article" date="1998" name="DNA Res.">
        <title>Complete sequence and gene organization of the genome of a hyper-thermophilic archaebacterium, Pyrococcus horikoshii OT3.</title>
        <authorList>
            <person name="Kawarabayasi Y."/>
            <person name="Sawada M."/>
            <person name="Horikawa H."/>
            <person name="Haikawa Y."/>
            <person name="Hino Y."/>
            <person name="Yamamoto S."/>
            <person name="Sekine M."/>
            <person name="Baba S."/>
            <person name="Kosugi H."/>
            <person name="Hosoyama A."/>
            <person name="Nagai Y."/>
            <person name="Sakai M."/>
            <person name="Ogura K."/>
            <person name="Otuka R."/>
            <person name="Nakazawa H."/>
            <person name="Takamiya M."/>
            <person name="Ohfuku Y."/>
            <person name="Funahashi T."/>
            <person name="Tanaka T."/>
            <person name="Kudoh Y."/>
            <person name="Yamazaki J."/>
            <person name="Kushida N."/>
            <person name="Oguchi A."/>
            <person name="Aoki K."/>
            <person name="Nakamura Y."/>
            <person name="Robb T.F."/>
            <person name="Horikoshi K."/>
            <person name="Masuchi Y."/>
            <person name="Shizuya H."/>
            <person name="Kikuchi H."/>
        </authorList>
    </citation>
    <scope>NUCLEOTIDE SEQUENCE [LARGE SCALE GENOMIC DNA]</scope>
    <source>
        <strain evidence="2">ATCC 700860 / DSM 12428 / JCM 9974 / NBRC 100139 / OT-3</strain>
    </source>
</reference>
<dbReference type="InterPro" id="IPR014729">
    <property type="entry name" value="Rossmann-like_a/b/a_fold"/>
</dbReference>
<dbReference type="Gene3D" id="3.40.50.620">
    <property type="entry name" value="HUPs"/>
    <property type="match status" value="1"/>
</dbReference>
<keyword evidence="2" id="KW-1185">Reference proteome</keyword>
<dbReference type="AlphaFoldDB" id="O58014"/>
<sequence>MLGDVYHLFSGGKDSSLAAWILRKLGYEVRLVTITFGVLDNWKYAKETADILGFEHEVVRLPRELLNMAVEMCIEDGKPGRAIQFLHEKALEYVASRSYVKRISDGTRRDDKVPFLDLRKARSLEDRFNVAYIRPLLGLGYKTIRELANSIFVIEERESEKLEKGDYEAELRYMLRERGINPKTIFPSRHMQSRVVGIKDDELGRS</sequence>
<dbReference type="Pfam" id="PF24167">
    <property type="entry name" value="DUF7411"/>
    <property type="match status" value="1"/>
</dbReference>
<dbReference type="NCBIfam" id="NF011155">
    <property type="entry name" value="PRK14561.1"/>
    <property type="match status" value="1"/>
</dbReference>
<dbReference type="InterPro" id="IPR055834">
    <property type="entry name" value="DUF7411"/>
</dbReference>
<dbReference type="EnsemblBacteria" id="BAA29348">
    <property type="protein sequence ID" value="BAA29348"/>
    <property type="gene ID" value="BAA29348"/>
</dbReference>
<protein>
    <submittedName>
        <fullName evidence="1">Uncharacterized protein</fullName>
    </submittedName>
</protein>
<name>O58014_PYRHO</name>
<accession>O58014</accession>
<dbReference type="SUPFAM" id="SSF52402">
    <property type="entry name" value="Adenine nucleotide alpha hydrolases-like"/>
    <property type="match status" value="1"/>
</dbReference>
<dbReference type="KEGG" id="pho:PH0276"/>
<dbReference type="Proteomes" id="UP000000752">
    <property type="component" value="Chromosome"/>
</dbReference>
<organism evidence="1 2">
    <name type="scientific">Pyrococcus horikoshii (strain ATCC 700860 / DSM 12428 / JCM 9974 / NBRC 100139 / OT-3)</name>
    <dbReference type="NCBI Taxonomy" id="70601"/>
    <lineage>
        <taxon>Archaea</taxon>
        <taxon>Methanobacteriati</taxon>
        <taxon>Methanobacteriota</taxon>
        <taxon>Thermococci</taxon>
        <taxon>Thermococcales</taxon>
        <taxon>Thermococcaceae</taxon>
        <taxon>Pyrococcus</taxon>
    </lineage>
</organism>
<evidence type="ECO:0000313" key="1">
    <source>
        <dbReference type="EMBL" id="BAA29348.1"/>
    </source>
</evidence>
<proteinExistence type="predicted"/>
<dbReference type="PIR" id="E71452">
    <property type="entry name" value="E71452"/>
</dbReference>
<dbReference type="STRING" id="70601.gene:9377192"/>
<dbReference type="eggNOG" id="arCOG00037">
    <property type="taxonomic scope" value="Archaea"/>
</dbReference>
<dbReference type="EMBL" id="BA000001">
    <property type="protein sequence ID" value="BAA29348.1"/>
    <property type="molecule type" value="Genomic_DNA"/>
</dbReference>
<evidence type="ECO:0000313" key="2">
    <source>
        <dbReference type="Proteomes" id="UP000000752"/>
    </source>
</evidence>
<gene>
    <name evidence="1" type="ordered locus">PH0276</name>
</gene>